<accession>A0ABD4T6A2</accession>
<reference evidence="9 10" key="1">
    <citation type="journal article" date="2015" name="Genome Announc.">
        <title>Draft Genome Sequence of Filamentous Marine Cyanobacterium Lyngbya confervoides Strain BDU141951.</title>
        <authorList>
            <person name="Chandrababunaidu M.M."/>
            <person name="Sen D."/>
            <person name="Tripathy S."/>
        </authorList>
    </citation>
    <scope>NUCLEOTIDE SEQUENCE [LARGE SCALE GENOMIC DNA]</scope>
    <source>
        <strain evidence="9 10">BDU141951</strain>
    </source>
</reference>
<feature type="binding site" evidence="7">
    <location>
        <position position="148"/>
    </location>
    <ligand>
        <name>Mg(2+)</name>
        <dbReference type="ChEBI" id="CHEBI:18420"/>
    </ligand>
</feature>
<keyword evidence="2" id="KW-1003">Cell membrane</keyword>
<feature type="transmembrane region" description="Helical" evidence="8">
    <location>
        <begin position="99"/>
        <end position="119"/>
    </location>
</feature>
<dbReference type="AlphaFoldDB" id="A0ABD4T6A2"/>
<keyword evidence="5 8" id="KW-1133">Transmembrane helix</keyword>
<keyword evidence="7" id="KW-0479">Metal-binding</keyword>
<evidence type="ECO:0000256" key="4">
    <source>
        <dbReference type="ARBA" id="ARBA00022692"/>
    </source>
</evidence>
<dbReference type="PANTHER" id="PTHR22926:SF3">
    <property type="entry name" value="UNDECAPRENYL-PHOSPHATE ALPHA-N-ACETYLGLUCOSAMINYL 1-PHOSPHATE TRANSFERASE"/>
    <property type="match status" value="1"/>
</dbReference>
<name>A0ABD4T6A2_9CYAN</name>
<feature type="transmembrane region" description="Helical" evidence="8">
    <location>
        <begin position="197"/>
        <end position="216"/>
    </location>
</feature>
<dbReference type="EMBL" id="JTHE03000085">
    <property type="protein sequence ID" value="MCM1984038.1"/>
    <property type="molecule type" value="Genomic_DNA"/>
</dbReference>
<evidence type="ECO:0000313" key="10">
    <source>
        <dbReference type="Proteomes" id="UP000031561"/>
    </source>
</evidence>
<feature type="transmembrane region" description="Helical" evidence="8">
    <location>
        <begin position="294"/>
        <end position="313"/>
    </location>
</feature>
<comment type="subcellular location">
    <subcellularLocation>
        <location evidence="1">Cell membrane</location>
        <topology evidence="1">Multi-pass membrane protein</topology>
    </subcellularLocation>
</comment>
<feature type="transmembrane region" description="Helical" evidence="8">
    <location>
        <begin position="126"/>
        <end position="147"/>
    </location>
</feature>
<evidence type="ECO:0000256" key="8">
    <source>
        <dbReference type="SAM" id="Phobius"/>
    </source>
</evidence>
<sequence length="335" mass="36574">MSHLGIFMAIAFLLSFVLVRVLISQFQQRLVDLPNERSSHSRPTPRGGGLGFVLSFYAVLGLAAVTGSMSVTGVWFGLIPLVIIGFLDDWKNLPASVRYLVQLSVSGIVVADLGSFPLFPGQSDSLILEAMALILTTIGMTALINFYNFMDGLDGLVAGTAAIQLSFLALWGGNPALWLLVASLLGFLIWNWQPAKIFMGDSGSTFLGAAIAIAILSEAKSANFSWSLLTLTFPIIFDTIYTLLRRLLRRENIFQAHRSHLFQRLHQAGWNHSQVSGLYMVACIGLCLNLESPLGAWAGYLNVIGAALCLVLTERYLQRKSPETLANQPVNSLRL</sequence>
<comment type="cofactor">
    <cofactor evidence="7">
        <name>Mg(2+)</name>
        <dbReference type="ChEBI" id="CHEBI:18420"/>
    </cofactor>
</comment>
<evidence type="ECO:0000256" key="1">
    <source>
        <dbReference type="ARBA" id="ARBA00004651"/>
    </source>
</evidence>
<protein>
    <submittedName>
        <fullName evidence="9">Glycosyltransferase family 4 protein</fullName>
    </submittedName>
</protein>
<feature type="transmembrane region" description="Helical" evidence="8">
    <location>
        <begin position="269"/>
        <end position="288"/>
    </location>
</feature>
<feature type="transmembrane region" description="Helical" evidence="8">
    <location>
        <begin position="167"/>
        <end position="190"/>
    </location>
</feature>
<keyword evidence="10" id="KW-1185">Reference proteome</keyword>
<dbReference type="GO" id="GO:0005886">
    <property type="term" value="C:plasma membrane"/>
    <property type="evidence" value="ECO:0007669"/>
    <property type="project" value="UniProtKB-SubCell"/>
</dbReference>
<proteinExistence type="predicted"/>
<keyword evidence="4 8" id="KW-0812">Transmembrane</keyword>
<dbReference type="CDD" id="cd06854">
    <property type="entry name" value="GT_WbpL_WbcO_like"/>
    <property type="match status" value="1"/>
</dbReference>
<feature type="transmembrane region" description="Helical" evidence="8">
    <location>
        <begin position="54"/>
        <end position="87"/>
    </location>
</feature>
<evidence type="ECO:0000256" key="5">
    <source>
        <dbReference type="ARBA" id="ARBA00022989"/>
    </source>
</evidence>
<feature type="transmembrane region" description="Helical" evidence="8">
    <location>
        <begin position="228"/>
        <end position="248"/>
    </location>
</feature>
<dbReference type="InterPro" id="IPR000715">
    <property type="entry name" value="Glycosyl_transferase_4"/>
</dbReference>
<dbReference type="Proteomes" id="UP000031561">
    <property type="component" value="Unassembled WGS sequence"/>
</dbReference>
<gene>
    <name evidence="9" type="ORF">QQ91_0014535</name>
</gene>
<evidence type="ECO:0000256" key="6">
    <source>
        <dbReference type="ARBA" id="ARBA00023136"/>
    </source>
</evidence>
<organism evidence="9 10">
    <name type="scientific">Lyngbya confervoides BDU141951</name>
    <dbReference type="NCBI Taxonomy" id="1574623"/>
    <lineage>
        <taxon>Bacteria</taxon>
        <taxon>Bacillati</taxon>
        <taxon>Cyanobacteriota</taxon>
        <taxon>Cyanophyceae</taxon>
        <taxon>Oscillatoriophycideae</taxon>
        <taxon>Oscillatoriales</taxon>
        <taxon>Microcoleaceae</taxon>
        <taxon>Lyngbya</taxon>
    </lineage>
</organism>
<dbReference type="PANTHER" id="PTHR22926">
    <property type="entry name" value="PHOSPHO-N-ACETYLMURAMOYL-PENTAPEPTIDE-TRANSFERASE"/>
    <property type="match status" value="1"/>
</dbReference>
<evidence type="ECO:0000256" key="2">
    <source>
        <dbReference type="ARBA" id="ARBA00022475"/>
    </source>
</evidence>
<dbReference type="RefSeq" id="WP_166282942.1">
    <property type="nucleotide sequence ID" value="NZ_JTHE03000085.1"/>
</dbReference>
<keyword evidence="3" id="KW-0808">Transferase</keyword>
<feature type="transmembrane region" description="Helical" evidence="8">
    <location>
        <begin position="6"/>
        <end position="23"/>
    </location>
</feature>
<dbReference type="GO" id="GO:0016780">
    <property type="term" value="F:phosphotransferase activity, for other substituted phosphate groups"/>
    <property type="evidence" value="ECO:0007669"/>
    <property type="project" value="UniProtKB-ARBA"/>
</dbReference>
<dbReference type="Pfam" id="PF00953">
    <property type="entry name" value="Glycos_transf_4"/>
    <property type="match status" value="1"/>
</dbReference>
<evidence type="ECO:0000256" key="7">
    <source>
        <dbReference type="PIRSR" id="PIRSR600715-1"/>
    </source>
</evidence>
<feature type="binding site" evidence="7">
    <location>
        <position position="201"/>
    </location>
    <ligand>
        <name>Mg(2+)</name>
        <dbReference type="ChEBI" id="CHEBI:18420"/>
    </ligand>
</feature>
<keyword evidence="6 8" id="KW-0472">Membrane</keyword>
<evidence type="ECO:0000256" key="3">
    <source>
        <dbReference type="ARBA" id="ARBA00022679"/>
    </source>
</evidence>
<keyword evidence="7" id="KW-0460">Magnesium</keyword>
<comment type="caution">
    <text evidence="9">The sequence shown here is derived from an EMBL/GenBank/DDBJ whole genome shotgun (WGS) entry which is preliminary data.</text>
</comment>
<evidence type="ECO:0000313" key="9">
    <source>
        <dbReference type="EMBL" id="MCM1984038.1"/>
    </source>
</evidence>